<dbReference type="PANTHER" id="PTHR30136">
    <property type="entry name" value="HELIX-TURN-HELIX TRANSCRIPTIONAL REGULATOR, ICLR FAMILY"/>
    <property type="match status" value="1"/>
</dbReference>
<evidence type="ECO:0000256" key="5">
    <source>
        <dbReference type="ARBA" id="ARBA00070406"/>
    </source>
</evidence>
<keyword evidence="2" id="KW-0238">DNA-binding</keyword>
<dbReference type="Pfam" id="PF01614">
    <property type="entry name" value="IclR_C"/>
    <property type="match status" value="1"/>
</dbReference>
<dbReference type="InterPro" id="IPR050707">
    <property type="entry name" value="HTH_MetabolicPath_Reg"/>
</dbReference>
<proteinExistence type="predicted"/>
<keyword evidence="1" id="KW-0805">Transcription regulation</keyword>
<protein>
    <recommendedName>
        <fullName evidence="5">Glycerol operon regulatory protein</fullName>
    </recommendedName>
</protein>
<dbReference type="Pfam" id="PF09339">
    <property type="entry name" value="HTH_IclR"/>
    <property type="match status" value="1"/>
</dbReference>
<feature type="domain" description="IclR-ED" evidence="7">
    <location>
        <begin position="70"/>
        <end position="253"/>
    </location>
</feature>
<evidence type="ECO:0000313" key="8">
    <source>
        <dbReference type="EMBL" id="AYO29649.1"/>
    </source>
</evidence>
<organism evidence="8 9">
    <name type="scientific">Biomaibacter acetigenes</name>
    <dbReference type="NCBI Taxonomy" id="2316383"/>
    <lineage>
        <taxon>Bacteria</taxon>
        <taxon>Bacillati</taxon>
        <taxon>Bacillota</taxon>
        <taxon>Clostridia</taxon>
        <taxon>Thermosediminibacterales</taxon>
        <taxon>Tepidanaerobacteraceae</taxon>
        <taxon>Biomaibacter</taxon>
    </lineage>
</organism>
<evidence type="ECO:0000256" key="3">
    <source>
        <dbReference type="ARBA" id="ARBA00023163"/>
    </source>
</evidence>
<dbReference type="Proteomes" id="UP000280960">
    <property type="component" value="Chromosome"/>
</dbReference>
<dbReference type="PROSITE" id="PS51078">
    <property type="entry name" value="ICLR_ED"/>
    <property type="match status" value="1"/>
</dbReference>
<dbReference type="GO" id="GO:0045892">
    <property type="term" value="P:negative regulation of DNA-templated transcription"/>
    <property type="evidence" value="ECO:0007669"/>
    <property type="project" value="TreeGrafter"/>
</dbReference>
<evidence type="ECO:0000256" key="4">
    <source>
        <dbReference type="ARBA" id="ARBA00058938"/>
    </source>
</evidence>
<evidence type="ECO:0000256" key="2">
    <source>
        <dbReference type="ARBA" id="ARBA00023125"/>
    </source>
</evidence>
<dbReference type="InterPro" id="IPR005471">
    <property type="entry name" value="Tscrpt_reg_IclR_N"/>
</dbReference>
<keyword evidence="3" id="KW-0804">Transcription</keyword>
<evidence type="ECO:0000259" key="7">
    <source>
        <dbReference type="PROSITE" id="PS51078"/>
    </source>
</evidence>
<gene>
    <name evidence="8" type="ORF">D2962_02650</name>
</gene>
<name>A0A3G2R2S3_9FIRM</name>
<comment type="function">
    <text evidence="4">May be an activator protein for the gylABX operon.</text>
</comment>
<dbReference type="SMART" id="SM00346">
    <property type="entry name" value="HTH_ICLR"/>
    <property type="match status" value="1"/>
</dbReference>
<dbReference type="SUPFAM" id="SSF46785">
    <property type="entry name" value="Winged helix' DNA-binding domain"/>
    <property type="match status" value="1"/>
</dbReference>
<dbReference type="GO" id="GO:0003700">
    <property type="term" value="F:DNA-binding transcription factor activity"/>
    <property type="evidence" value="ECO:0007669"/>
    <property type="project" value="TreeGrafter"/>
</dbReference>
<evidence type="ECO:0000313" key="9">
    <source>
        <dbReference type="Proteomes" id="UP000280960"/>
    </source>
</evidence>
<dbReference type="FunFam" id="1.10.10.10:FF:000056">
    <property type="entry name" value="IclR family transcriptional regulator"/>
    <property type="match status" value="1"/>
</dbReference>
<evidence type="ECO:0000259" key="6">
    <source>
        <dbReference type="PROSITE" id="PS51077"/>
    </source>
</evidence>
<dbReference type="InterPro" id="IPR029016">
    <property type="entry name" value="GAF-like_dom_sf"/>
</dbReference>
<dbReference type="Gene3D" id="1.10.10.10">
    <property type="entry name" value="Winged helix-like DNA-binding domain superfamily/Winged helix DNA-binding domain"/>
    <property type="match status" value="1"/>
</dbReference>
<dbReference type="InterPro" id="IPR014757">
    <property type="entry name" value="Tscrpt_reg_IclR_C"/>
</dbReference>
<reference evidence="8 9" key="1">
    <citation type="submission" date="2018-10" db="EMBL/GenBank/DDBJ databases">
        <authorList>
            <person name="Zhang X."/>
        </authorList>
    </citation>
    <scope>NUCLEOTIDE SEQUENCE [LARGE SCALE GENOMIC DNA]</scope>
    <source>
        <strain evidence="8 9">SK-G1</strain>
    </source>
</reference>
<accession>A0A3G2R2S3</accession>
<dbReference type="InterPro" id="IPR036388">
    <property type="entry name" value="WH-like_DNA-bd_sf"/>
</dbReference>
<dbReference type="PROSITE" id="PS51077">
    <property type="entry name" value="HTH_ICLR"/>
    <property type="match status" value="1"/>
</dbReference>
<dbReference type="KEGG" id="bacg:D2962_02650"/>
<keyword evidence="9" id="KW-1185">Reference proteome</keyword>
<feature type="domain" description="HTH iclR-type" evidence="6">
    <location>
        <begin position="8"/>
        <end position="69"/>
    </location>
</feature>
<dbReference type="EMBL" id="CP033169">
    <property type="protein sequence ID" value="AYO29649.1"/>
    <property type="molecule type" value="Genomic_DNA"/>
</dbReference>
<dbReference type="InterPro" id="IPR036390">
    <property type="entry name" value="WH_DNA-bd_sf"/>
</dbReference>
<dbReference type="SUPFAM" id="SSF55781">
    <property type="entry name" value="GAF domain-like"/>
    <property type="match status" value="1"/>
</dbReference>
<dbReference type="GO" id="GO:0003677">
    <property type="term" value="F:DNA binding"/>
    <property type="evidence" value="ECO:0007669"/>
    <property type="project" value="UniProtKB-KW"/>
</dbReference>
<dbReference type="RefSeq" id="WP_122014037.1">
    <property type="nucleotide sequence ID" value="NZ_CP033169.1"/>
</dbReference>
<sequence>MKQNKVIVQSVDRALHILELFREESSLGLTQIAERMGLAKSTVYGLVATLEANHYLEQDPDNGKYRLGIRLLEMGELFNQRLDLRREAAPIMKNLVEKYAETVQLSILDGTEVVYIDLIEAPSSIKYTSRIGKRAPAHCAGTGKAMLAYLPEDVIDKLYSNKPLVTPTPRSISNIVLLKEHLKLVREQGYSIDDEELDLGVRGAGAAIRNKNGKAIAAISLGGPTSRVTHGVVKEFGKAVKEAALLISQRLGYKKE</sequence>
<evidence type="ECO:0000256" key="1">
    <source>
        <dbReference type="ARBA" id="ARBA00023015"/>
    </source>
</evidence>
<dbReference type="Gene3D" id="3.30.450.40">
    <property type="match status" value="1"/>
</dbReference>
<dbReference type="PANTHER" id="PTHR30136:SF24">
    <property type="entry name" value="HTH-TYPE TRANSCRIPTIONAL REPRESSOR ALLR"/>
    <property type="match status" value="1"/>
</dbReference>
<dbReference type="AlphaFoldDB" id="A0A3G2R2S3"/>